<evidence type="ECO:0000256" key="19">
    <source>
        <dbReference type="RuleBase" id="RU004335"/>
    </source>
</evidence>
<evidence type="ECO:0000256" key="13">
    <source>
        <dbReference type="ARBA" id="ARBA00023277"/>
    </source>
</evidence>
<dbReference type="Gene3D" id="3.20.20.80">
    <property type="entry name" value="Glycosidases"/>
    <property type="match status" value="2"/>
</dbReference>
<keyword evidence="21" id="KW-0812">Transmembrane</keyword>
<keyword evidence="6" id="KW-1003">Cell membrane</keyword>
<keyword evidence="9" id="KW-0732">Signal</keyword>
<evidence type="ECO:0000256" key="4">
    <source>
        <dbReference type="ARBA" id="ARBA00008773"/>
    </source>
</evidence>
<dbReference type="EMBL" id="VDMD01000007">
    <property type="protein sequence ID" value="TRM64413.1"/>
    <property type="molecule type" value="Genomic_DNA"/>
</dbReference>
<comment type="catalytic activity">
    <reaction evidence="1">
        <text>Hydrolysis of (1-&gt;3)-beta-D-glucosidic linkages in (1-&gt;3)-beta-D-glucans.</text>
        <dbReference type="EC" id="3.2.1.39"/>
    </reaction>
</comment>
<dbReference type="InterPro" id="IPR017853">
    <property type="entry name" value="GH"/>
</dbReference>
<keyword evidence="13" id="KW-0119">Carbohydrate metabolism</keyword>
<keyword evidence="21" id="KW-1133">Transmembrane helix</keyword>
<evidence type="ECO:0000256" key="12">
    <source>
        <dbReference type="ARBA" id="ARBA00023180"/>
    </source>
</evidence>
<dbReference type="PANTHER" id="PTHR16631">
    <property type="entry name" value="GLUCAN 1,3-BETA-GLUCOSIDASE"/>
    <property type="match status" value="1"/>
</dbReference>
<comment type="function">
    <text evidence="16">Glucanases play a role in cell expansion during growth, in cell-cell fusion during mating, and in spore release during sporulation. This enzyme may be involved in beta-glucan degradation. Active on laminarin and lichenan.</text>
</comment>
<evidence type="ECO:0000256" key="21">
    <source>
        <dbReference type="SAM" id="Phobius"/>
    </source>
</evidence>
<evidence type="ECO:0000256" key="11">
    <source>
        <dbReference type="ARBA" id="ARBA00023136"/>
    </source>
</evidence>
<evidence type="ECO:0000256" key="14">
    <source>
        <dbReference type="ARBA" id="ARBA00023316"/>
    </source>
</evidence>
<dbReference type="InterPro" id="IPR000490">
    <property type="entry name" value="Glyco_hydro_17"/>
</dbReference>
<comment type="subcellular location">
    <subcellularLocation>
        <location evidence="3">Cell membrane</location>
        <topology evidence="3">Single-pass type II membrane protein</topology>
    </subcellularLocation>
    <subcellularLocation>
        <location evidence="2">Secreted</location>
        <location evidence="2">Cell wall</location>
    </subcellularLocation>
</comment>
<dbReference type="EC" id="3.2.1.39" evidence="5"/>
<keyword evidence="14" id="KW-0961">Cell wall biogenesis/degradation</keyword>
<keyword evidence="15" id="KW-0624">Polysaccharide degradation</keyword>
<evidence type="ECO:0000256" key="18">
    <source>
        <dbReference type="ARBA" id="ARBA00043078"/>
    </source>
</evidence>
<feature type="compositionally biased region" description="Low complexity" evidence="20">
    <location>
        <begin position="32"/>
        <end position="50"/>
    </location>
</feature>
<accession>A0A550CHZ4</accession>
<feature type="region of interest" description="Disordered" evidence="20">
    <location>
        <begin position="32"/>
        <end position="55"/>
    </location>
</feature>
<evidence type="ECO:0000256" key="20">
    <source>
        <dbReference type="SAM" id="MobiDB-lite"/>
    </source>
</evidence>
<evidence type="ECO:0000256" key="6">
    <source>
        <dbReference type="ARBA" id="ARBA00022475"/>
    </source>
</evidence>
<dbReference type="GO" id="GO:0071555">
    <property type="term" value="P:cell wall organization"/>
    <property type="evidence" value="ECO:0007669"/>
    <property type="project" value="UniProtKB-KW"/>
</dbReference>
<dbReference type="PANTHER" id="PTHR16631:SF17">
    <property type="entry name" value="GLUCAN ENDO-1,3-BETA-GLUCOSIDASE BTGC"/>
    <property type="match status" value="1"/>
</dbReference>
<comment type="caution">
    <text evidence="22">The sequence shown here is derived from an EMBL/GenBank/DDBJ whole genome shotgun (WGS) entry which is preliminary data.</text>
</comment>
<protein>
    <recommendedName>
        <fullName evidence="5">glucan endo-1,3-beta-D-glucosidase</fullName>
        <ecNumber evidence="5">3.2.1.39</ecNumber>
    </recommendedName>
    <alternativeName>
        <fullName evidence="18">Endo-1,3-beta-glucanase btgC</fullName>
    </alternativeName>
    <alternativeName>
        <fullName evidence="17">Laminarinase btgC</fullName>
    </alternativeName>
</protein>
<dbReference type="InterPro" id="IPR050732">
    <property type="entry name" value="Beta-glucan_modifiers"/>
</dbReference>
<dbReference type="OrthoDB" id="68336at2759"/>
<dbReference type="GO" id="GO:0009277">
    <property type="term" value="C:fungal-type cell wall"/>
    <property type="evidence" value="ECO:0007669"/>
    <property type="project" value="TreeGrafter"/>
</dbReference>
<keyword evidence="23" id="KW-1185">Reference proteome</keyword>
<evidence type="ECO:0000256" key="3">
    <source>
        <dbReference type="ARBA" id="ARBA00004401"/>
    </source>
</evidence>
<evidence type="ECO:0000256" key="2">
    <source>
        <dbReference type="ARBA" id="ARBA00004191"/>
    </source>
</evidence>
<dbReference type="GO" id="GO:0005576">
    <property type="term" value="C:extracellular region"/>
    <property type="evidence" value="ECO:0007669"/>
    <property type="project" value="TreeGrafter"/>
</dbReference>
<dbReference type="SUPFAM" id="SSF51445">
    <property type="entry name" value="(Trans)glycosidases"/>
    <property type="match status" value="1"/>
</dbReference>
<comment type="similarity">
    <text evidence="4 19">Belongs to the glycosyl hydrolase 17 family.</text>
</comment>
<dbReference type="STRING" id="97359.A0A550CHZ4"/>
<keyword evidence="12" id="KW-0325">Glycoprotein</keyword>
<dbReference type="Pfam" id="PF00332">
    <property type="entry name" value="Glyco_hydro_17"/>
    <property type="match status" value="1"/>
</dbReference>
<organism evidence="22 23">
    <name type="scientific">Schizophyllum amplum</name>
    <dbReference type="NCBI Taxonomy" id="97359"/>
    <lineage>
        <taxon>Eukaryota</taxon>
        <taxon>Fungi</taxon>
        <taxon>Dikarya</taxon>
        <taxon>Basidiomycota</taxon>
        <taxon>Agaricomycotina</taxon>
        <taxon>Agaricomycetes</taxon>
        <taxon>Agaricomycetidae</taxon>
        <taxon>Agaricales</taxon>
        <taxon>Schizophyllaceae</taxon>
        <taxon>Schizophyllum</taxon>
    </lineage>
</organism>
<keyword evidence="7" id="KW-0134">Cell wall</keyword>
<feature type="transmembrane region" description="Helical" evidence="21">
    <location>
        <begin position="6"/>
        <end position="28"/>
    </location>
</feature>
<evidence type="ECO:0000256" key="9">
    <source>
        <dbReference type="ARBA" id="ARBA00022729"/>
    </source>
</evidence>
<evidence type="ECO:0000256" key="1">
    <source>
        <dbReference type="ARBA" id="ARBA00000382"/>
    </source>
</evidence>
<evidence type="ECO:0000313" key="22">
    <source>
        <dbReference type="EMBL" id="TRM64413.1"/>
    </source>
</evidence>
<keyword evidence="10 22" id="KW-0378">Hydrolase</keyword>
<evidence type="ECO:0000256" key="17">
    <source>
        <dbReference type="ARBA" id="ARBA00042373"/>
    </source>
</evidence>
<evidence type="ECO:0000256" key="7">
    <source>
        <dbReference type="ARBA" id="ARBA00022512"/>
    </source>
</evidence>
<evidence type="ECO:0000256" key="15">
    <source>
        <dbReference type="ARBA" id="ARBA00023326"/>
    </source>
</evidence>
<evidence type="ECO:0000256" key="10">
    <source>
        <dbReference type="ARBA" id="ARBA00022801"/>
    </source>
</evidence>
<dbReference type="Proteomes" id="UP000320762">
    <property type="component" value="Unassembled WGS sequence"/>
</dbReference>
<dbReference type="GO" id="GO:0042973">
    <property type="term" value="F:glucan endo-1,3-beta-D-glucosidase activity"/>
    <property type="evidence" value="ECO:0007669"/>
    <property type="project" value="UniProtKB-EC"/>
</dbReference>
<proteinExistence type="inferred from homology"/>
<keyword evidence="11 21" id="KW-0472">Membrane</keyword>
<sequence length="364" mass="39299">MLTWLQVIAVVGLLVAGAVAGIIAGVLVSRKNSSSSSASSSSSNSSSSSSDPSNFDKDENLHVSFYGIAYTPAGSQLDANCGNSLDDIIKDVQLLSQITTRVRLYGADCNQSALVLEAIVQTKVDLTVWLGNYISATDAGEAYERQRDTIKEVIQTYGTDHIGGITVGNEFMLNYVESQGTDDVTGTVGTTGANMLITNITDTRSMLSDLSVDLPVGTADAGAYFNEALLSEVDYGMANVHPWFGDVSIDDAATWTWSFFQENDVSISDEVSNTPTMYIAETGWPTKSSDTDSESNGASDASEANLQIFLDDFVCQANANGTEYFFFEFFDEEWKDETYGGVEGWWGLFNSDRTLKNVTIPTCD</sequence>
<dbReference type="GO" id="GO:0009986">
    <property type="term" value="C:cell surface"/>
    <property type="evidence" value="ECO:0007669"/>
    <property type="project" value="TreeGrafter"/>
</dbReference>
<evidence type="ECO:0000256" key="16">
    <source>
        <dbReference type="ARBA" id="ARBA00037649"/>
    </source>
</evidence>
<name>A0A550CHZ4_9AGAR</name>
<evidence type="ECO:0000256" key="8">
    <source>
        <dbReference type="ARBA" id="ARBA00022525"/>
    </source>
</evidence>
<dbReference type="GO" id="GO:0005886">
    <property type="term" value="C:plasma membrane"/>
    <property type="evidence" value="ECO:0007669"/>
    <property type="project" value="UniProtKB-SubCell"/>
</dbReference>
<evidence type="ECO:0000256" key="5">
    <source>
        <dbReference type="ARBA" id="ARBA00012780"/>
    </source>
</evidence>
<dbReference type="AlphaFoldDB" id="A0A550CHZ4"/>
<dbReference type="GO" id="GO:0000272">
    <property type="term" value="P:polysaccharide catabolic process"/>
    <property type="evidence" value="ECO:0007669"/>
    <property type="project" value="UniProtKB-KW"/>
</dbReference>
<gene>
    <name evidence="22" type="ORF">BD626DRAFT_619537</name>
</gene>
<reference evidence="22 23" key="1">
    <citation type="journal article" date="2019" name="New Phytol.">
        <title>Comparative genomics reveals unique wood-decay strategies and fruiting body development in the Schizophyllaceae.</title>
        <authorList>
            <person name="Almasi E."/>
            <person name="Sahu N."/>
            <person name="Krizsan K."/>
            <person name="Balint B."/>
            <person name="Kovacs G.M."/>
            <person name="Kiss B."/>
            <person name="Cseklye J."/>
            <person name="Drula E."/>
            <person name="Henrissat B."/>
            <person name="Nagy I."/>
            <person name="Chovatia M."/>
            <person name="Adam C."/>
            <person name="LaButti K."/>
            <person name="Lipzen A."/>
            <person name="Riley R."/>
            <person name="Grigoriev I.V."/>
            <person name="Nagy L.G."/>
        </authorList>
    </citation>
    <scope>NUCLEOTIDE SEQUENCE [LARGE SCALE GENOMIC DNA]</scope>
    <source>
        <strain evidence="22 23">NL-1724</strain>
    </source>
</reference>
<keyword evidence="8" id="KW-0964">Secreted</keyword>
<evidence type="ECO:0000313" key="23">
    <source>
        <dbReference type="Proteomes" id="UP000320762"/>
    </source>
</evidence>